<sequence>MAKQQNVSKAAKRAPSGTVARGVVAKKRATPSMETTSPAPEDTKGDPSAAPQEAPTSEPTNPARREGTKRAMLVSLLQKPDGATVAALGEALGWQAHTVRAALTGLRKAGFNLDKQKGDTGSIYSLPA</sequence>
<dbReference type="InterPro" id="IPR036390">
    <property type="entry name" value="WH_DNA-bd_sf"/>
</dbReference>
<evidence type="ECO:0000256" key="1">
    <source>
        <dbReference type="SAM" id="MobiDB-lite"/>
    </source>
</evidence>
<evidence type="ECO:0000313" key="2">
    <source>
        <dbReference type="EMBL" id="ROP83951.1"/>
    </source>
</evidence>
<dbReference type="EMBL" id="RJKX01000015">
    <property type="protein sequence ID" value="ROP83951.1"/>
    <property type="molecule type" value="Genomic_DNA"/>
</dbReference>
<dbReference type="Pfam" id="PF11994">
    <property type="entry name" value="DUF3489"/>
    <property type="match status" value="1"/>
</dbReference>
<comment type="caution">
    <text evidence="2">The sequence shown here is derived from an EMBL/GenBank/DDBJ whole genome shotgun (WGS) entry which is preliminary data.</text>
</comment>
<evidence type="ECO:0000313" key="3">
    <source>
        <dbReference type="Proteomes" id="UP000278222"/>
    </source>
</evidence>
<feature type="region of interest" description="Disordered" evidence="1">
    <location>
        <begin position="1"/>
        <end position="70"/>
    </location>
</feature>
<proteinExistence type="predicted"/>
<reference evidence="2 3" key="1">
    <citation type="submission" date="2018-11" db="EMBL/GenBank/DDBJ databases">
        <title>Genomic Encyclopedia of Type Strains, Phase IV (KMG-IV): sequencing the most valuable type-strain genomes for metagenomic binning, comparative biology and taxonomic classification.</title>
        <authorList>
            <person name="Goeker M."/>
        </authorList>
    </citation>
    <scope>NUCLEOTIDE SEQUENCE [LARGE SCALE GENOMIC DNA]</scope>
    <source>
        <strain evidence="2 3">DSM 5900</strain>
    </source>
</reference>
<gene>
    <name evidence="2" type="ORF">EDC65_3293</name>
</gene>
<keyword evidence="3" id="KW-1185">Reference proteome</keyword>
<name>A0A3N1KTN2_9PROT</name>
<dbReference type="AlphaFoldDB" id="A0A3N1KTN2"/>
<dbReference type="RefSeq" id="WP_170216546.1">
    <property type="nucleotide sequence ID" value="NZ_AP019700.1"/>
</dbReference>
<dbReference type="InterPro" id="IPR021880">
    <property type="entry name" value="DUF3489"/>
</dbReference>
<accession>A0A3N1KTN2</accession>
<dbReference type="SUPFAM" id="SSF46785">
    <property type="entry name" value="Winged helix' DNA-binding domain"/>
    <property type="match status" value="1"/>
</dbReference>
<protein>
    <submittedName>
        <fullName evidence="2">Uncharacterized protein DUF3489</fullName>
    </submittedName>
</protein>
<dbReference type="Proteomes" id="UP000278222">
    <property type="component" value="Unassembled WGS sequence"/>
</dbReference>
<organism evidence="2 3">
    <name type="scientific">Stella humosa</name>
    <dbReference type="NCBI Taxonomy" id="94"/>
    <lineage>
        <taxon>Bacteria</taxon>
        <taxon>Pseudomonadati</taxon>
        <taxon>Pseudomonadota</taxon>
        <taxon>Alphaproteobacteria</taxon>
        <taxon>Rhodospirillales</taxon>
        <taxon>Stellaceae</taxon>
        <taxon>Stella</taxon>
    </lineage>
</organism>